<keyword evidence="1" id="KW-0175">Coiled coil</keyword>
<feature type="coiled-coil region" evidence="1">
    <location>
        <begin position="537"/>
        <end position="564"/>
    </location>
</feature>
<feature type="region of interest" description="Disordered" evidence="2">
    <location>
        <begin position="1954"/>
        <end position="1987"/>
    </location>
</feature>
<dbReference type="VEuPathDB" id="TriTrypDB:ADEAN_000789600"/>
<feature type="region of interest" description="Disordered" evidence="2">
    <location>
        <begin position="1907"/>
        <end position="1927"/>
    </location>
</feature>
<feature type="region of interest" description="Disordered" evidence="2">
    <location>
        <begin position="2755"/>
        <end position="2775"/>
    </location>
</feature>
<dbReference type="GO" id="GO:0060271">
    <property type="term" value="P:cilium assembly"/>
    <property type="evidence" value="ECO:0007669"/>
    <property type="project" value="TreeGrafter"/>
</dbReference>
<feature type="region of interest" description="Disordered" evidence="2">
    <location>
        <begin position="1176"/>
        <end position="1200"/>
    </location>
</feature>
<feature type="region of interest" description="Disordered" evidence="2">
    <location>
        <begin position="2834"/>
        <end position="2876"/>
    </location>
</feature>
<feature type="compositionally biased region" description="Basic and acidic residues" evidence="2">
    <location>
        <begin position="2760"/>
        <end position="2772"/>
    </location>
</feature>
<feature type="compositionally biased region" description="Low complexity" evidence="2">
    <location>
        <begin position="2845"/>
        <end position="2858"/>
    </location>
</feature>
<feature type="region of interest" description="Disordered" evidence="2">
    <location>
        <begin position="3077"/>
        <end position="3098"/>
    </location>
</feature>
<evidence type="ECO:0000256" key="1">
    <source>
        <dbReference type="SAM" id="Coils"/>
    </source>
</evidence>
<feature type="compositionally biased region" description="Basic residues" evidence="2">
    <location>
        <begin position="1176"/>
        <end position="1190"/>
    </location>
</feature>
<accession>A0A7G2CKH5</accession>
<feature type="compositionally biased region" description="Polar residues" evidence="2">
    <location>
        <begin position="1793"/>
        <end position="1805"/>
    </location>
</feature>
<evidence type="ECO:0000313" key="4">
    <source>
        <dbReference type="Proteomes" id="UP000515908"/>
    </source>
</evidence>
<feature type="region of interest" description="Disordered" evidence="2">
    <location>
        <begin position="960"/>
        <end position="983"/>
    </location>
</feature>
<feature type="compositionally biased region" description="Low complexity" evidence="2">
    <location>
        <begin position="810"/>
        <end position="820"/>
    </location>
</feature>
<dbReference type="EMBL" id="LR877161">
    <property type="protein sequence ID" value="CAD2220378.1"/>
    <property type="molecule type" value="Genomic_DNA"/>
</dbReference>
<feature type="compositionally biased region" description="Polar residues" evidence="2">
    <location>
        <begin position="3089"/>
        <end position="3098"/>
    </location>
</feature>
<evidence type="ECO:0000313" key="3">
    <source>
        <dbReference type="EMBL" id="CAD2220378.1"/>
    </source>
</evidence>
<dbReference type="PANTHER" id="PTHR33487:SF1">
    <property type="entry name" value="CILIA- AND FLAGELLA-ASSOCIATED PROTEIN 54"/>
    <property type="match status" value="1"/>
</dbReference>
<feature type="compositionally biased region" description="Polar residues" evidence="2">
    <location>
        <begin position="960"/>
        <end position="970"/>
    </location>
</feature>
<evidence type="ECO:0000256" key="2">
    <source>
        <dbReference type="SAM" id="MobiDB-lite"/>
    </source>
</evidence>
<keyword evidence="4" id="KW-1185">Reference proteome</keyword>
<feature type="compositionally biased region" description="Polar residues" evidence="2">
    <location>
        <begin position="2895"/>
        <end position="2905"/>
    </location>
</feature>
<organism evidence="3 4">
    <name type="scientific">Angomonas deanei</name>
    <dbReference type="NCBI Taxonomy" id="59799"/>
    <lineage>
        <taxon>Eukaryota</taxon>
        <taxon>Discoba</taxon>
        <taxon>Euglenozoa</taxon>
        <taxon>Kinetoplastea</taxon>
        <taxon>Metakinetoplastina</taxon>
        <taxon>Trypanosomatida</taxon>
        <taxon>Trypanosomatidae</taxon>
        <taxon>Strigomonadinae</taxon>
        <taxon>Angomonas</taxon>
    </lineage>
</organism>
<sequence>MRQDSLLDIYGTHSGTLIRPSAPLSFYRGKVRLWKTLCDLRTDLTRVLIVLRWRVALLRSQTQSYKQREEDIQTLLYRQLRTSTYGVATAKEDRILTTLMEEEPDIPSSATDEEGRLLQWSHSNPYLSAMVAMFLATVQEKRGAQKELLDSAMKTLSSIKQDGSESLALVAELEKTERDNKKVNFSFGNGDDTSKPKKKRETTALPKNSLEKEREREQHFYSLILLWSYAASSSGMLKVLSHATRARNYLYDHFIISKEQLLKEAEESDESHYSEALLAHPHKLILRQEALGKSSHTVLLMFCRALMDVSKVELEKVKSGSGGYVYPTPQVANSNRQNGAVLPETVQRISMDCAYRSLLALKVANHVYQQAQEGGGADTTGEENSSTALTSSSTTQAFASILECSLQIYEALHPSLTDTNYTPYVVEPLVALCYTLLELKESYSTVWSDPQIQLLAFNVIHSFRAVIHRMPPAWTATSGDANHEAVLVRQLLARTMVKAWNSVLANPTSRQVQYMAHTAHENHYVRRVLENGTSVPNNATNKSMPNYADEIARLENEKQNALLNRPSDDEEDAENAKAFPGDALVPEKENLPISDRMPIEFLELMEEMLFDVELNLFPLLLPHYVSAKPAANPTGKEKNSANNNNNVRLDPTRSQSYVKQLTDSTHSTKYKVKKFLGNDGVNGLPEVLVETAAVLLNAINSIRSTPATVTPASGKATTAGLPLEVLRQVEEAVAQYKEDPLCPKVAMRVVQVCLKQGYYTSAKSISQKALSIIDDQSGTLKRFAEEVHAELRKWLVKYNLVLSEGGAGGASARSSVAEGSIAADRKGSKKKKESAKASVVGKKGLKKEEDEEEVKETIEKQFVEPQRTWTAPEQQMLRQLTRNMSYLRRRIALRYQRRRFAQFCLPFQAQLRLFLAVATRLETEEKTKKEAAIAEKQMWALAASGDVHVTPIHETIVAESETNSVHPTSSKGRKALQTQQQQAEEAAAAQAEAGPINVQVLDACTRAATLYNYCLFPARAAHAVQSAVDDIRHYIAQHVPDPLLLFNLPALGATLGDATRSNAEDGDAYGDGESPSKVNQINIDSTVQFSTKEIQEELKTVSPQIYALAVELLCALGHVLYGYCDHRQDIEFQQSAAIKVGRFISKNNPTAFAGYEPSLYVYVSPAGQHEERKHALRSRMEHRRQQRRNQRQLTECEEDEATTRDVVVMTHQSELYNLVQNYSEHIPELEDVLPVLRADMLAWHQEHALNENDGWGKTDRFNTKYQHKEDGGESELPDVVGRSQGDDLFATILTFPYPQAKSRKHTSTVSVALQEMILQQQYGKDIPEELMMHSLFFLIHCLQWSMPLKVASLCQNANALTSGRYALMLLPLERWAHQVVSTGVTPHMTHLERDLFTTLRDTPTGMKLLMFARHAWKRYTHTDAYKRSRRRVRLTAHRENTFLRKVTRHHSFNAEESAMSSVTANSGALIRQTLKGVVSLYQEAEAQLRERRELSLLGQCLLEMGYVYIQHNRRSEAEQSWLRALDSFLLVPQVLGRWCKKEFPLRCAKPERVVTREVLGGAFAHTVESELDTKAVNFSSLLLALNALGALSQYCYCDQQTRATDAAVLAGHLLQEYLTCSKAISYALPTRMCDFADINLRDLAAVLSPAWQPELREQLPHTAEQLLFLSHQLVEAGIDFHHAMLLASLSEYIAYHHVQQTEAVVNARLVRVRAAIAVGNTRAGLYLLQQICLGAGLPAPSLSHLSLSGGVVDQERHTIVSLVPPSGEAAVVFNSVSAAGRKLSKMEERRKSSQGAATGNANSNKNDTSSVAWCVYNNSLPAVSEENLTALRSFLSLSLPNLSVEEVLKKGENEKEKSGVAPVSLLHECIVSHYGYLLSMRVVLTVVEVLTSISTQYALERWPTAATEVATSRPSSSKGATTATPSLAVAQSTTAEAAKVAEYIADLFLTSPSEEGGDTVAKKSTKPQASKTKGDKNNSNANATAQEGATVDEEELFYAVQRVEAHASLRHKVSLYKAYLLYAKGESESLLSIVADEIGAYNRLREVFSSEGEKEQGGGGSSLQSRGLSLITLPNVPTFLITLNHFHWCRLLECAAREYLQLRQYNALVLSSVEQVTALCSLCGDIYTPVSSLVLNTVALLLQGKTQKAVETFHLVERVIQSGALPVSVNPYAGWAASTAVLMEASGIAEIGSTGVKEDHSEDDEEEGKNGGVDRVLRLMYLYFRGLEFNSSFAYNSGVDVSFFDITKLFRFPKRGKPLIVKLSDQFNFDLTSVRHDMVIVPKRLPLSISRSSVYAVPLQNILNIITNRFIQRGFASPDDLEAFEQQKNNIWNSRFVLGNFMQHTNMLYDFKNHPTSFTRSKLTLARATIAYHSLSSTKPLGEEQFANVVEMLQEVVQEHIQGGIHHYGDVRTALLELSVLYVLHEEEEPAHRDAAVTSLLAACVVEDMARRVFTRTATYQDYSTDESMMTDWATLATRFPPQVLTLLQSSAAVTTSEGAASVAHLSAEAANAKTGKKTAARADSGGRRNSKTSATASELSVKGEEQNRFQNLPPVRLFEIVRTFAKLYHEHELYSLVAPADLQAEQEMGLRLVKRFLQEKSSALNCTYLCYPDELRHVIFRTLNPQRVAPPSGSGKRSGGVAAGALQLALDNVEIWGSLVPPILLTSIPSDMFSASPAEVLGAPSVNSVAAASFTSTSLDTGHYNANSNWTHNAEDGTITLVLAVSPLQDFSMSCAPSIASAVDRKRLLKTIPAATGSGDKHGGGHPDASKSRVPSVDNAMADRLQELQTDSTSNASWRPVVFQFSCKTLRALHGEVCTALELLDQNEDESHVVAVPPNPGAEATARSAKGSRRSSSVVATLDPSSVPPLQCGEGPAQQNLSWALAEASLALQQRTGGPNSTTLAGGGGRKRSGSFAKSVPEQRPTTSLGGSSAGASNNYVLCDMEKKRREDRKLEEMEERNDINVQLDMKKADVIVHFLEALIRSTYTPEEQSREALSSEHWLDETVDRLSPHCAVDRGLLKFLQEWLYCGETEKENGEPTDNAESGVEEEVVLGATGKVKKIIKRRRQADAEKERLNGVLGRRNDVSSTDNTGGSSVSFFNPGIHEWMTRIVDYLEERKNVKKAKKNIK</sequence>
<feature type="region of interest" description="Disordered" evidence="2">
    <location>
        <begin position="2895"/>
        <end position="2936"/>
    </location>
</feature>
<name>A0A7G2CKH5_9TRYP</name>
<feature type="region of interest" description="Disordered" evidence="2">
    <location>
        <begin position="181"/>
        <end position="211"/>
    </location>
</feature>
<feature type="region of interest" description="Disordered" evidence="2">
    <location>
        <begin position="1784"/>
        <end position="1805"/>
    </location>
</feature>
<feature type="region of interest" description="Disordered" evidence="2">
    <location>
        <begin position="2514"/>
        <end position="2543"/>
    </location>
</feature>
<reference evidence="3 4" key="1">
    <citation type="submission" date="2020-08" db="EMBL/GenBank/DDBJ databases">
        <authorList>
            <person name="Newling K."/>
            <person name="Davey J."/>
            <person name="Forrester S."/>
        </authorList>
    </citation>
    <scope>NUCLEOTIDE SEQUENCE [LARGE SCALE GENOMIC DNA]</scope>
    <source>
        <strain evidence="4">Crithidia deanei Carvalho (ATCC PRA-265)</strain>
    </source>
</reference>
<proteinExistence type="predicted"/>
<dbReference type="PANTHER" id="PTHR33487">
    <property type="entry name" value="CILIA- AND FLAGELLA-ASSOCIATED PROTEIN 54"/>
    <property type="match status" value="1"/>
</dbReference>
<feature type="region of interest" description="Disordered" evidence="2">
    <location>
        <begin position="631"/>
        <end position="655"/>
    </location>
</feature>
<gene>
    <name evidence="3" type="ORF">ADEAN_000789600</name>
</gene>
<feature type="region of interest" description="Disordered" evidence="2">
    <location>
        <begin position="806"/>
        <end position="846"/>
    </location>
</feature>
<feature type="compositionally biased region" description="Polar residues" evidence="2">
    <location>
        <begin position="1966"/>
        <end position="1987"/>
    </location>
</feature>
<dbReference type="Proteomes" id="UP000515908">
    <property type="component" value="Chromosome 17"/>
</dbReference>
<feature type="compositionally biased region" description="Polar residues" evidence="2">
    <location>
        <begin position="1909"/>
        <end position="1927"/>
    </location>
</feature>
<protein>
    <submittedName>
        <fullName evidence="3">Uncharacterized protein</fullName>
    </submittedName>
</protein>